<organism evidence="1 2">
    <name type="scientific">Lacimonas salitolerans</name>
    <dbReference type="NCBI Taxonomy" id="1323750"/>
    <lineage>
        <taxon>Bacteria</taxon>
        <taxon>Pseudomonadati</taxon>
        <taxon>Pseudomonadota</taxon>
        <taxon>Alphaproteobacteria</taxon>
        <taxon>Rhodobacterales</taxon>
        <taxon>Paracoccaceae</taxon>
        <taxon>Lacimonas</taxon>
    </lineage>
</organism>
<feature type="non-terminal residue" evidence="1">
    <location>
        <position position="1"/>
    </location>
</feature>
<gene>
    <name evidence="1" type="ORF">ACFTOW_13420</name>
</gene>
<evidence type="ECO:0000313" key="2">
    <source>
        <dbReference type="Proteomes" id="UP001597186"/>
    </source>
</evidence>
<keyword evidence="2" id="KW-1185">Reference proteome</keyword>
<accession>A0ABW4EHS5</accession>
<protein>
    <submittedName>
        <fullName evidence="1">Uncharacterized protein</fullName>
    </submittedName>
</protein>
<dbReference type="RefSeq" id="WP_379916542.1">
    <property type="nucleotide sequence ID" value="NZ_JBHUDD010000088.1"/>
</dbReference>
<evidence type="ECO:0000313" key="1">
    <source>
        <dbReference type="EMBL" id="MFD1510400.1"/>
    </source>
</evidence>
<comment type="caution">
    <text evidence="1">The sequence shown here is derived from an EMBL/GenBank/DDBJ whole genome shotgun (WGS) entry which is preliminary data.</text>
</comment>
<dbReference type="Proteomes" id="UP001597186">
    <property type="component" value="Unassembled WGS sequence"/>
</dbReference>
<proteinExistence type="predicted"/>
<sequence>RIKVTSHLATLNHFEADMGILKRQQTLARRLPISMNVMMNDMFPWRLCLSVLTRKSQSGC</sequence>
<dbReference type="EMBL" id="JBHUDD010000088">
    <property type="protein sequence ID" value="MFD1510400.1"/>
    <property type="molecule type" value="Genomic_DNA"/>
</dbReference>
<name>A0ABW4EHS5_9RHOB</name>
<reference evidence="2" key="1">
    <citation type="journal article" date="2019" name="Int. J. Syst. Evol. Microbiol.">
        <title>The Global Catalogue of Microorganisms (GCM) 10K type strain sequencing project: providing services to taxonomists for standard genome sequencing and annotation.</title>
        <authorList>
            <consortium name="The Broad Institute Genomics Platform"/>
            <consortium name="The Broad Institute Genome Sequencing Center for Infectious Disease"/>
            <person name="Wu L."/>
            <person name="Ma J."/>
        </authorList>
    </citation>
    <scope>NUCLEOTIDE SEQUENCE [LARGE SCALE GENOMIC DNA]</scope>
    <source>
        <strain evidence="2">CGMCC 1.12477</strain>
    </source>
</reference>